<dbReference type="InterPro" id="IPR022385">
    <property type="entry name" value="Rhs_assc_core"/>
</dbReference>
<evidence type="ECO:0000259" key="2">
    <source>
        <dbReference type="Pfam" id="PF25023"/>
    </source>
</evidence>
<dbReference type="InterPro" id="IPR050708">
    <property type="entry name" value="T6SS_VgrG/RHS"/>
</dbReference>
<dbReference type="AlphaFoldDB" id="A0A2S5CYI8"/>
<keyword evidence="3" id="KW-0378">Hydrolase</keyword>
<sequence>MWDGNTILHEFSKQNVADTFDNLKSSQTDTAIADNLVTWVFNEGFVPSAKITNEGHYSIISDYLGTPVEAYDEQGHKVWSAELDVYGRVKEFTGDKDFIPFRYQGQYEDVEIGLYYNRFRYYDPEQGNYTQVDPIGLAGGNPTLYSYVANPNYLLDPLGLEKCRLSAADKKTLGPAPTDMVKPHYHHIVREKAPKNWDSVHRKYITDSQDIIKKHGIGLNDDLRNFTWAQNGGGAHTKKAAKFVHDTLVEANKEGKEAVEEALKLLGKNAKRGKFF</sequence>
<dbReference type="PANTHER" id="PTHR32305:SF15">
    <property type="entry name" value="PROTEIN RHSA-RELATED"/>
    <property type="match status" value="1"/>
</dbReference>
<dbReference type="Pfam" id="PF25023">
    <property type="entry name" value="TEN_YD-shell"/>
    <property type="match status" value="1"/>
</dbReference>
<evidence type="ECO:0000256" key="1">
    <source>
        <dbReference type="ARBA" id="ARBA00022737"/>
    </source>
</evidence>
<name>A0A2S5CYI8_LYSSH</name>
<dbReference type="PANTHER" id="PTHR32305">
    <property type="match status" value="1"/>
</dbReference>
<dbReference type="InterPro" id="IPR056823">
    <property type="entry name" value="TEN-like_YD-shell"/>
</dbReference>
<keyword evidence="1" id="KW-0677">Repeat</keyword>
<organism evidence="3 4">
    <name type="scientific">Lysinibacillus sphaericus</name>
    <name type="common">Bacillus sphaericus</name>
    <dbReference type="NCBI Taxonomy" id="1421"/>
    <lineage>
        <taxon>Bacteria</taxon>
        <taxon>Bacillati</taxon>
        <taxon>Bacillota</taxon>
        <taxon>Bacilli</taxon>
        <taxon>Bacillales</taxon>
        <taxon>Bacillaceae</taxon>
        <taxon>Lysinibacillus</taxon>
    </lineage>
</organism>
<proteinExistence type="predicted"/>
<keyword evidence="4" id="KW-1185">Reference proteome</keyword>
<dbReference type="NCBIfam" id="TIGR03696">
    <property type="entry name" value="Rhs_assc_core"/>
    <property type="match status" value="1"/>
</dbReference>
<feature type="domain" description="Teneurin-like YD-shell" evidence="2">
    <location>
        <begin position="43"/>
        <end position="133"/>
    </location>
</feature>
<dbReference type="Gene3D" id="2.180.10.10">
    <property type="entry name" value="RHS repeat-associated core"/>
    <property type="match status" value="1"/>
</dbReference>
<dbReference type="EC" id="3.1.-.-" evidence="3"/>
<comment type="caution">
    <text evidence="3">The sequence shown here is derived from an EMBL/GenBank/DDBJ whole genome shotgun (WGS) entry which is preliminary data.</text>
</comment>
<dbReference type="PRINTS" id="PR00394">
    <property type="entry name" value="RHSPROTEIN"/>
</dbReference>
<reference evidence="3 4" key="1">
    <citation type="submission" date="2017-11" db="EMBL/GenBank/DDBJ databases">
        <title>Genome sequence of Lysinibacillus sphaericus, a lignin-degrading bacteria isolated from municipal solid waste soil.</title>
        <authorList>
            <person name="Persinoti G.F."/>
            <person name="Paixao D.A."/>
            <person name="Bugg T.D."/>
            <person name="Squina F.M."/>
        </authorList>
    </citation>
    <scope>NUCLEOTIDE SEQUENCE [LARGE SCALE GENOMIC DNA]</scope>
    <source>
        <strain evidence="3 4">A1</strain>
    </source>
</reference>
<protein>
    <submittedName>
        <fullName evidence="3">Putative deoxyribonuclease RhsC</fullName>
        <ecNumber evidence="3">3.1.-.-</ecNumber>
    </submittedName>
</protein>
<dbReference type="Proteomes" id="UP000237319">
    <property type="component" value="Unassembled WGS sequence"/>
</dbReference>
<accession>A0A2S5CYI8</accession>
<dbReference type="GO" id="GO:0016787">
    <property type="term" value="F:hydrolase activity"/>
    <property type="evidence" value="ECO:0007669"/>
    <property type="project" value="UniProtKB-KW"/>
</dbReference>
<evidence type="ECO:0000313" key="3">
    <source>
        <dbReference type="EMBL" id="POZ55846.1"/>
    </source>
</evidence>
<evidence type="ECO:0000313" key="4">
    <source>
        <dbReference type="Proteomes" id="UP000237319"/>
    </source>
</evidence>
<dbReference type="EMBL" id="PGLV01000001">
    <property type="protein sequence ID" value="POZ55846.1"/>
    <property type="molecule type" value="Genomic_DNA"/>
</dbReference>
<gene>
    <name evidence="3" type="primary">rhsC_10</name>
    <name evidence="3" type="ORF">LYSIN_00629</name>
</gene>